<dbReference type="OrthoDB" id="436461at2"/>
<dbReference type="Proteomes" id="UP000198896">
    <property type="component" value="Unassembled WGS sequence"/>
</dbReference>
<dbReference type="EMBL" id="FONL01000019">
    <property type="protein sequence ID" value="SFE78517.1"/>
    <property type="molecule type" value="Genomic_DNA"/>
</dbReference>
<evidence type="ECO:0000313" key="2">
    <source>
        <dbReference type="Proteomes" id="UP000198896"/>
    </source>
</evidence>
<gene>
    <name evidence="1" type="ORF">SAMN05216245_11927</name>
</gene>
<dbReference type="AlphaFoldDB" id="A0A1I2DDD1"/>
<proteinExistence type="predicted"/>
<sequence length="162" mass="18372">MRILVIDDEADQASINTAKMGNPQDEEEIERTTVNRLIIDLVKGNDCESNRSNAQFQAMNYVSFTATPYANVLNEAYRDSLYPSNFICNLPESKEYFGPKVIWGSKADDNYNGLNILRTIPESEMKELKLLHKGSTSTLPTEFQKSIAWFLCSAGLIQELFF</sequence>
<evidence type="ECO:0000313" key="1">
    <source>
        <dbReference type="EMBL" id="SFE78517.1"/>
    </source>
</evidence>
<dbReference type="STRING" id="1123323.SAMN05216245_11927"/>
<reference evidence="1 2" key="1">
    <citation type="submission" date="2016-10" db="EMBL/GenBank/DDBJ databases">
        <authorList>
            <person name="de Groot N.N."/>
        </authorList>
    </citation>
    <scope>NUCLEOTIDE SEQUENCE [LARGE SCALE GENOMIC DNA]</scope>
    <source>
        <strain evidence="1 2">DSM 9236</strain>
    </source>
</reference>
<dbReference type="RefSeq" id="WP_093914119.1">
    <property type="nucleotide sequence ID" value="NZ_FONL01000019.1"/>
</dbReference>
<accession>A0A1I2DDD1</accession>
<organism evidence="1 2">
    <name type="scientific">Succiniclasticum ruminis DSM 9236</name>
    <dbReference type="NCBI Taxonomy" id="1123323"/>
    <lineage>
        <taxon>Bacteria</taxon>
        <taxon>Bacillati</taxon>
        <taxon>Bacillota</taxon>
        <taxon>Negativicutes</taxon>
        <taxon>Acidaminococcales</taxon>
        <taxon>Acidaminococcaceae</taxon>
        <taxon>Succiniclasticum</taxon>
    </lineage>
</organism>
<keyword evidence="2" id="KW-1185">Reference proteome</keyword>
<protein>
    <submittedName>
        <fullName evidence="1">Uncharacterized protein</fullName>
    </submittedName>
</protein>
<name>A0A1I2DDD1_9FIRM</name>